<dbReference type="PANTHER" id="PTHR22881:SF26">
    <property type="entry name" value="BROMODOMAIN CONTAINING PROTEIN, EXPRESSED"/>
    <property type="match status" value="1"/>
</dbReference>
<organism evidence="5 6">
    <name type="scientific">Striga asiatica</name>
    <name type="common">Asiatic witchweed</name>
    <name type="synonym">Buchnera asiatica</name>
    <dbReference type="NCBI Taxonomy" id="4170"/>
    <lineage>
        <taxon>Eukaryota</taxon>
        <taxon>Viridiplantae</taxon>
        <taxon>Streptophyta</taxon>
        <taxon>Embryophyta</taxon>
        <taxon>Tracheophyta</taxon>
        <taxon>Spermatophyta</taxon>
        <taxon>Magnoliopsida</taxon>
        <taxon>eudicotyledons</taxon>
        <taxon>Gunneridae</taxon>
        <taxon>Pentapetalae</taxon>
        <taxon>asterids</taxon>
        <taxon>lamiids</taxon>
        <taxon>Lamiales</taxon>
        <taxon>Orobanchaceae</taxon>
        <taxon>Buchnereae</taxon>
        <taxon>Striga</taxon>
    </lineage>
</organism>
<dbReference type="PRINTS" id="PR00503">
    <property type="entry name" value="BROMODOMAIN"/>
</dbReference>
<evidence type="ECO:0000313" key="6">
    <source>
        <dbReference type="Proteomes" id="UP000325081"/>
    </source>
</evidence>
<dbReference type="Pfam" id="PF00439">
    <property type="entry name" value="Bromodomain"/>
    <property type="match status" value="1"/>
</dbReference>
<evidence type="ECO:0000313" key="5">
    <source>
        <dbReference type="EMBL" id="GER44308.1"/>
    </source>
</evidence>
<dbReference type="PROSITE" id="PS50014">
    <property type="entry name" value="BROMODOMAIN_2"/>
    <property type="match status" value="1"/>
</dbReference>
<dbReference type="SMART" id="SM00297">
    <property type="entry name" value="BROMO"/>
    <property type="match status" value="1"/>
</dbReference>
<feature type="domain" description="Bromo" evidence="4">
    <location>
        <begin position="114"/>
        <end position="184"/>
    </location>
</feature>
<sequence>MDREALVLSAYSADSSISEPDRVETLEGKGLIGVQKEKHGDYGSDIGYSVYFLSQSASIQGRCNPEEAHDYRSTDSVEWRSTRDSSQTTIQKHDDKASIMPEKHALELVLDTLQRRDNYEIFAEPVDPDEVDDYSEIIKEPMDFGTMRAKLHEGMYESLEQFEHDLFLIPENAMHFNSSATVYFKQARVLYELAKKVFDALKADPKNFVSKFSGTTRRSMRKALMNRSNDKETCLKDTKTRRNVFSKCNSNRNNNRNIISHTSNNKGGREDRDDRLVESAILSCKRRQTHDYGSSSSLYHLFQHNSTPSLVMMKNGGEYSYKDSLMLFVKDLGPTAQMVAKRKLLGDSSNNARVELSSTSIAPMQEKPNARLSDQVLLFKTFRDFAPTAGNKSNPLLYLHKKNPVFASTQDTQNDTRNAGERVKISCDHEFGVKQKTEMFHSSHCNSRITKKDVPSNSIRSSDDNVRPVILALENYCHSNTANAMDFKLRNKRMLTIAADEQQRGNPSSNSFSFDLSFLRARLNQMKAPTPSLYRGGFNLAIEPPIPNNSSFDSHLPLRLL</sequence>
<dbReference type="EMBL" id="BKCP01006882">
    <property type="protein sequence ID" value="GER44308.1"/>
    <property type="molecule type" value="Genomic_DNA"/>
</dbReference>
<dbReference type="InterPro" id="IPR001487">
    <property type="entry name" value="Bromodomain"/>
</dbReference>
<dbReference type="CDD" id="cd04369">
    <property type="entry name" value="Bromodomain"/>
    <property type="match status" value="1"/>
</dbReference>
<dbReference type="InterPro" id="IPR036427">
    <property type="entry name" value="Bromodomain-like_sf"/>
</dbReference>
<reference evidence="6" key="1">
    <citation type="journal article" date="2019" name="Curr. Biol.">
        <title>Genome Sequence of Striga asiatica Provides Insight into the Evolution of Plant Parasitism.</title>
        <authorList>
            <person name="Yoshida S."/>
            <person name="Kim S."/>
            <person name="Wafula E.K."/>
            <person name="Tanskanen J."/>
            <person name="Kim Y.M."/>
            <person name="Honaas L."/>
            <person name="Yang Z."/>
            <person name="Spallek T."/>
            <person name="Conn C.E."/>
            <person name="Ichihashi Y."/>
            <person name="Cheong K."/>
            <person name="Cui S."/>
            <person name="Der J.P."/>
            <person name="Gundlach H."/>
            <person name="Jiao Y."/>
            <person name="Hori C."/>
            <person name="Ishida J.K."/>
            <person name="Kasahara H."/>
            <person name="Kiba T."/>
            <person name="Kim M.S."/>
            <person name="Koo N."/>
            <person name="Laohavisit A."/>
            <person name="Lee Y.H."/>
            <person name="Lumba S."/>
            <person name="McCourt P."/>
            <person name="Mortimer J.C."/>
            <person name="Mutuku J.M."/>
            <person name="Nomura T."/>
            <person name="Sasaki-Sekimoto Y."/>
            <person name="Seto Y."/>
            <person name="Wang Y."/>
            <person name="Wakatake T."/>
            <person name="Sakakibara H."/>
            <person name="Demura T."/>
            <person name="Yamaguchi S."/>
            <person name="Yoneyama K."/>
            <person name="Manabe R.I."/>
            <person name="Nelson D.C."/>
            <person name="Schulman A.H."/>
            <person name="Timko M.P."/>
            <person name="dePamphilis C.W."/>
            <person name="Choi D."/>
            <person name="Shirasu K."/>
        </authorList>
    </citation>
    <scope>NUCLEOTIDE SEQUENCE [LARGE SCALE GENOMIC DNA]</scope>
    <source>
        <strain evidence="6">cv. UVA1</strain>
    </source>
</reference>
<dbReference type="InterPro" id="IPR051831">
    <property type="entry name" value="Bromodomain_contain_prot"/>
</dbReference>
<accession>A0A5A7QH84</accession>
<dbReference type="SUPFAM" id="SSF47370">
    <property type="entry name" value="Bromodomain"/>
    <property type="match status" value="1"/>
</dbReference>
<dbReference type="Proteomes" id="UP000325081">
    <property type="component" value="Unassembled WGS sequence"/>
</dbReference>
<keyword evidence="6" id="KW-1185">Reference proteome</keyword>
<dbReference type="AlphaFoldDB" id="A0A5A7QH84"/>
<protein>
    <submittedName>
        <fullName evidence="5">Bromodomain</fullName>
    </submittedName>
</protein>
<keyword evidence="1 2" id="KW-0103">Bromodomain</keyword>
<comment type="caution">
    <text evidence="5">The sequence shown here is derived from an EMBL/GenBank/DDBJ whole genome shotgun (WGS) entry which is preliminary data.</text>
</comment>
<evidence type="ECO:0000256" key="1">
    <source>
        <dbReference type="ARBA" id="ARBA00023117"/>
    </source>
</evidence>
<name>A0A5A7QH84_STRAF</name>
<proteinExistence type="predicted"/>
<evidence type="ECO:0000256" key="2">
    <source>
        <dbReference type="PROSITE-ProRule" id="PRU00035"/>
    </source>
</evidence>
<dbReference type="OrthoDB" id="21449at2759"/>
<dbReference type="Gene3D" id="1.20.920.10">
    <property type="entry name" value="Bromodomain-like"/>
    <property type="match status" value="1"/>
</dbReference>
<feature type="compositionally biased region" description="Low complexity" evidence="3">
    <location>
        <begin position="249"/>
        <end position="265"/>
    </location>
</feature>
<dbReference type="PANTHER" id="PTHR22881">
    <property type="entry name" value="BROMODOMAIN CONTAINING PROTEIN"/>
    <property type="match status" value="1"/>
</dbReference>
<evidence type="ECO:0000259" key="4">
    <source>
        <dbReference type="PROSITE" id="PS50014"/>
    </source>
</evidence>
<feature type="region of interest" description="Disordered" evidence="3">
    <location>
        <begin position="246"/>
        <end position="272"/>
    </location>
</feature>
<evidence type="ECO:0000256" key="3">
    <source>
        <dbReference type="SAM" id="MobiDB-lite"/>
    </source>
</evidence>
<gene>
    <name evidence="5" type="ORF">STAS_21194</name>
</gene>